<organism evidence="2 3">
    <name type="scientific">Ascosphaera apis ARSEF 7405</name>
    <dbReference type="NCBI Taxonomy" id="392613"/>
    <lineage>
        <taxon>Eukaryota</taxon>
        <taxon>Fungi</taxon>
        <taxon>Dikarya</taxon>
        <taxon>Ascomycota</taxon>
        <taxon>Pezizomycotina</taxon>
        <taxon>Eurotiomycetes</taxon>
        <taxon>Eurotiomycetidae</taxon>
        <taxon>Onygenales</taxon>
        <taxon>Ascosphaeraceae</taxon>
        <taxon>Ascosphaera</taxon>
    </lineage>
</organism>
<protein>
    <recommendedName>
        <fullName evidence="4">Myb-like domain-containing protein</fullName>
    </recommendedName>
</protein>
<dbReference type="Proteomes" id="UP000242877">
    <property type="component" value="Unassembled WGS sequence"/>
</dbReference>
<comment type="caution">
    <text evidence="2">The sequence shown here is derived from an EMBL/GenBank/DDBJ whole genome shotgun (WGS) entry which is preliminary data.</text>
</comment>
<evidence type="ECO:0008006" key="4">
    <source>
        <dbReference type="Google" id="ProtNLM"/>
    </source>
</evidence>
<evidence type="ECO:0000313" key="2">
    <source>
        <dbReference type="EMBL" id="KZZ87057.1"/>
    </source>
</evidence>
<keyword evidence="3" id="KW-1185">Reference proteome</keyword>
<dbReference type="VEuPathDB" id="FungiDB:AAP_06003"/>
<name>A0A167V526_9EURO</name>
<dbReference type="OrthoDB" id="4187552at2759"/>
<dbReference type="EMBL" id="AZGZ01000040">
    <property type="protein sequence ID" value="KZZ87057.1"/>
    <property type="molecule type" value="Genomic_DNA"/>
</dbReference>
<evidence type="ECO:0000256" key="1">
    <source>
        <dbReference type="SAM" id="MobiDB-lite"/>
    </source>
</evidence>
<reference evidence="2 3" key="1">
    <citation type="journal article" date="2016" name="Genome Biol. Evol.">
        <title>Divergent and convergent evolution of fungal pathogenicity.</title>
        <authorList>
            <person name="Shang Y."/>
            <person name="Xiao G."/>
            <person name="Zheng P."/>
            <person name="Cen K."/>
            <person name="Zhan S."/>
            <person name="Wang C."/>
        </authorList>
    </citation>
    <scope>NUCLEOTIDE SEQUENCE [LARGE SCALE GENOMIC DNA]</scope>
    <source>
        <strain evidence="2 3">ARSEF 7405</strain>
    </source>
</reference>
<accession>A0A167V526</accession>
<feature type="region of interest" description="Disordered" evidence="1">
    <location>
        <begin position="15"/>
        <end position="55"/>
    </location>
</feature>
<gene>
    <name evidence="2" type="ORF">AAP_06003</name>
</gene>
<sequence>MAVKEDESTSECLELDTLALADTRTPSSSPRKRRVAAKNGEGSPRKKAVSSNKVPTCLEEASPEDRLIITMKEQGHSWGEIRAAWEKLTGVKVSNQYCSVRHHRIKANFTVIDERDVPKLIEARQIVEKEMCTYIAKTLVSLGGGDYAAAVIQKKLKELDKQGGTQ</sequence>
<evidence type="ECO:0000313" key="3">
    <source>
        <dbReference type="Proteomes" id="UP000242877"/>
    </source>
</evidence>
<dbReference type="AlphaFoldDB" id="A0A167V526"/>
<proteinExistence type="predicted"/>